<keyword evidence="2" id="KW-1133">Transmembrane helix</keyword>
<proteinExistence type="predicted"/>
<dbReference type="OrthoDB" id="258495at2759"/>
<evidence type="ECO:0000313" key="4">
    <source>
        <dbReference type="Proteomes" id="UP000001514"/>
    </source>
</evidence>
<feature type="transmembrane region" description="Helical" evidence="2">
    <location>
        <begin position="6"/>
        <end position="29"/>
    </location>
</feature>
<dbReference type="OMA" id="NGRARNQ"/>
<sequence>MANWGLELIAGIALVVACLLLLLVIRICVARKNRGRDDDQQRRHRQSPNPPYLRHDQGNSSSGANGRARNQSWNSIKIAGFNWKDYPALMSEALENGWAAFALSQVDHGMDHRPHHRKQGFHAETRWEVGPGTELMQILRSNPGIPIAEISSTGSAQFFKSALPLPGPFLGIYSYPQESYFEITVLGAKDHDLDKNARQNSGNSTAEIEQIVAIGLVRGSSFGDRGSIGYYSNGQILLNGALYTDERFKRKPWIPARGDTTVGCGFNPAARIVFFTLNGEMTCQADCSRAEEFGSPLHAAFLCNFDATAIVNLGQSAFEFLPENARRTADPGNHRPYPDRGANRMAIQYDSGELFSQRLEGSPALSQDLRRPTPSEAESELFEIVIDAEGNERFVHR</sequence>
<keyword evidence="4" id="KW-1185">Reference proteome</keyword>
<dbReference type="FunCoup" id="D8RJV8">
    <property type="interactions" value="102"/>
</dbReference>
<evidence type="ECO:0000256" key="1">
    <source>
        <dbReference type="SAM" id="MobiDB-lite"/>
    </source>
</evidence>
<dbReference type="EMBL" id="GL377581">
    <property type="protein sequence ID" value="EFJ27784.1"/>
    <property type="molecule type" value="Genomic_DNA"/>
</dbReference>
<keyword evidence="2" id="KW-0812">Transmembrane</keyword>
<dbReference type="Gramene" id="EFJ27784">
    <property type="protein sequence ID" value="EFJ27784"/>
    <property type="gene ID" value="SELMODRAFT_412047"/>
</dbReference>
<feature type="compositionally biased region" description="Polar residues" evidence="1">
    <location>
        <begin position="58"/>
        <end position="69"/>
    </location>
</feature>
<reference evidence="3 4" key="1">
    <citation type="journal article" date="2011" name="Science">
        <title>The Selaginella genome identifies genetic changes associated with the evolution of vascular plants.</title>
        <authorList>
            <person name="Banks J.A."/>
            <person name="Nishiyama T."/>
            <person name="Hasebe M."/>
            <person name="Bowman J.L."/>
            <person name="Gribskov M."/>
            <person name="dePamphilis C."/>
            <person name="Albert V.A."/>
            <person name="Aono N."/>
            <person name="Aoyama T."/>
            <person name="Ambrose B.A."/>
            <person name="Ashton N.W."/>
            <person name="Axtell M.J."/>
            <person name="Barker E."/>
            <person name="Barker M.S."/>
            <person name="Bennetzen J.L."/>
            <person name="Bonawitz N.D."/>
            <person name="Chapple C."/>
            <person name="Cheng C."/>
            <person name="Correa L.G."/>
            <person name="Dacre M."/>
            <person name="DeBarry J."/>
            <person name="Dreyer I."/>
            <person name="Elias M."/>
            <person name="Engstrom E.M."/>
            <person name="Estelle M."/>
            <person name="Feng L."/>
            <person name="Finet C."/>
            <person name="Floyd S.K."/>
            <person name="Frommer W.B."/>
            <person name="Fujita T."/>
            <person name="Gramzow L."/>
            <person name="Gutensohn M."/>
            <person name="Harholt J."/>
            <person name="Hattori M."/>
            <person name="Heyl A."/>
            <person name="Hirai T."/>
            <person name="Hiwatashi Y."/>
            <person name="Ishikawa M."/>
            <person name="Iwata M."/>
            <person name="Karol K.G."/>
            <person name="Koehler B."/>
            <person name="Kolukisaoglu U."/>
            <person name="Kubo M."/>
            <person name="Kurata T."/>
            <person name="Lalonde S."/>
            <person name="Li K."/>
            <person name="Li Y."/>
            <person name="Litt A."/>
            <person name="Lyons E."/>
            <person name="Manning G."/>
            <person name="Maruyama T."/>
            <person name="Michael T.P."/>
            <person name="Mikami K."/>
            <person name="Miyazaki S."/>
            <person name="Morinaga S."/>
            <person name="Murata T."/>
            <person name="Mueller-Roeber B."/>
            <person name="Nelson D.R."/>
            <person name="Obara M."/>
            <person name="Oguri Y."/>
            <person name="Olmstead R.G."/>
            <person name="Onodera N."/>
            <person name="Petersen B.L."/>
            <person name="Pils B."/>
            <person name="Prigge M."/>
            <person name="Rensing S.A."/>
            <person name="Riano-Pachon D.M."/>
            <person name="Roberts A.W."/>
            <person name="Sato Y."/>
            <person name="Scheller H.V."/>
            <person name="Schulz B."/>
            <person name="Schulz C."/>
            <person name="Shakirov E.V."/>
            <person name="Shibagaki N."/>
            <person name="Shinohara N."/>
            <person name="Shippen D.E."/>
            <person name="Soerensen I."/>
            <person name="Sotooka R."/>
            <person name="Sugimoto N."/>
            <person name="Sugita M."/>
            <person name="Sumikawa N."/>
            <person name="Tanurdzic M."/>
            <person name="Theissen G."/>
            <person name="Ulvskov P."/>
            <person name="Wakazuki S."/>
            <person name="Weng J.K."/>
            <person name="Willats W.W."/>
            <person name="Wipf D."/>
            <person name="Wolf P.G."/>
            <person name="Yang L."/>
            <person name="Zimmer A.D."/>
            <person name="Zhu Q."/>
            <person name="Mitros T."/>
            <person name="Hellsten U."/>
            <person name="Loque D."/>
            <person name="Otillar R."/>
            <person name="Salamov A."/>
            <person name="Schmutz J."/>
            <person name="Shapiro H."/>
            <person name="Lindquist E."/>
            <person name="Lucas S."/>
            <person name="Rokhsar D."/>
            <person name="Grigoriev I.V."/>
        </authorList>
    </citation>
    <scope>NUCLEOTIDE SEQUENCE [LARGE SCALE GENOMIC DNA]</scope>
</reference>
<name>D8RJV8_SELML</name>
<dbReference type="Proteomes" id="UP000001514">
    <property type="component" value="Unassembled WGS sequence"/>
</dbReference>
<keyword evidence="2" id="KW-0472">Membrane</keyword>
<dbReference type="InParanoid" id="D8RJV8"/>
<evidence type="ECO:0000313" key="3">
    <source>
        <dbReference type="EMBL" id="EFJ27784.1"/>
    </source>
</evidence>
<evidence type="ECO:0008006" key="5">
    <source>
        <dbReference type="Google" id="ProtNLM"/>
    </source>
</evidence>
<organism evidence="4">
    <name type="scientific">Selaginella moellendorffii</name>
    <name type="common">Spikemoss</name>
    <dbReference type="NCBI Taxonomy" id="88036"/>
    <lineage>
        <taxon>Eukaryota</taxon>
        <taxon>Viridiplantae</taxon>
        <taxon>Streptophyta</taxon>
        <taxon>Embryophyta</taxon>
        <taxon>Tracheophyta</taxon>
        <taxon>Lycopodiopsida</taxon>
        <taxon>Selaginellales</taxon>
        <taxon>Selaginellaceae</taxon>
        <taxon>Selaginella</taxon>
    </lineage>
</organism>
<dbReference type="KEGG" id="smo:SELMODRAFT_412047"/>
<dbReference type="InterPro" id="IPR043136">
    <property type="entry name" value="B30.2/SPRY_sf"/>
</dbReference>
<dbReference type="Gene3D" id="2.60.120.920">
    <property type="match status" value="1"/>
</dbReference>
<dbReference type="AlphaFoldDB" id="D8RJV8"/>
<dbReference type="HOGENOM" id="CLU_695212_0_0_1"/>
<dbReference type="InterPro" id="IPR044736">
    <property type="entry name" value="Gid1/RanBPM/SPLA_SPRY"/>
</dbReference>
<feature type="region of interest" description="Disordered" evidence="1">
    <location>
        <begin position="35"/>
        <end position="69"/>
    </location>
</feature>
<dbReference type="CDD" id="cd12885">
    <property type="entry name" value="SPRY_RanBP_like"/>
    <property type="match status" value="1"/>
</dbReference>
<gene>
    <name evidence="3" type="ORF">SELMODRAFT_412047</name>
</gene>
<protein>
    <recommendedName>
        <fullName evidence="5">B30.2/SPRY domain-containing protein</fullName>
    </recommendedName>
</protein>
<dbReference type="eggNOG" id="ENOG502QQKS">
    <property type="taxonomic scope" value="Eukaryota"/>
</dbReference>
<evidence type="ECO:0000256" key="2">
    <source>
        <dbReference type="SAM" id="Phobius"/>
    </source>
</evidence>
<accession>D8RJV8</accession>